<keyword evidence="10" id="KW-1185">Reference proteome</keyword>
<dbReference type="InterPro" id="IPR003316">
    <property type="entry name" value="E2F_WHTH_DNA-bd_dom"/>
</dbReference>
<protein>
    <submittedName>
        <fullName evidence="9">E2F transcription factor 4</fullName>
    </submittedName>
</protein>
<evidence type="ECO:0000256" key="6">
    <source>
        <dbReference type="SAM" id="Coils"/>
    </source>
</evidence>
<comment type="subcellular location">
    <subcellularLocation>
        <location evidence="5">Nucleus</location>
    </subcellularLocation>
</comment>
<dbReference type="FunFam" id="1.10.10.10:FF:000008">
    <property type="entry name" value="E2F transcription factor 1"/>
    <property type="match status" value="1"/>
</dbReference>
<dbReference type="STRING" id="9516.ENSCCAP00000000544"/>
<dbReference type="GO" id="GO:0000082">
    <property type="term" value="P:G1/S transition of mitotic cell cycle"/>
    <property type="evidence" value="ECO:0007669"/>
    <property type="project" value="Ensembl"/>
</dbReference>
<dbReference type="InterPro" id="IPR036390">
    <property type="entry name" value="WH_DNA-bd_sf"/>
</dbReference>
<dbReference type="GO" id="GO:0000785">
    <property type="term" value="C:chromatin"/>
    <property type="evidence" value="ECO:0007669"/>
    <property type="project" value="Ensembl"/>
</dbReference>
<comment type="similarity">
    <text evidence="1 5">Belongs to the E2F/DP family.</text>
</comment>
<feature type="region of interest" description="Disordered" evidence="7">
    <location>
        <begin position="1"/>
        <end position="20"/>
    </location>
</feature>
<dbReference type="GO" id="GO:0090575">
    <property type="term" value="C:RNA polymerase II transcription regulator complex"/>
    <property type="evidence" value="ECO:0007669"/>
    <property type="project" value="TreeGrafter"/>
</dbReference>
<dbReference type="GO" id="GO:1990841">
    <property type="term" value="F:promoter-specific chromatin binding"/>
    <property type="evidence" value="ECO:0007669"/>
    <property type="project" value="Ensembl"/>
</dbReference>
<dbReference type="AlphaFoldDB" id="A0A2K5PA76"/>
<keyword evidence="4 5" id="KW-0804">Transcription</keyword>
<dbReference type="GeneTree" id="ENSGT00940000156252"/>
<dbReference type="GO" id="GO:0008015">
    <property type="term" value="P:blood circulation"/>
    <property type="evidence" value="ECO:0007669"/>
    <property type="project" value="Ensembl"/>
</dbReference>
<dbReference type="GO" id="GO:0046983">
    <property type="term" value="F:protein dimerization activity"/>
    <property type="evidence" value="ECO:0007669"/>
    <property type="project" value="InterPro"/>
</dbReference>
<dbReference type="PANTHER" id="PTHR12081:SF42">
    <property type="entry name" value="TRANSCRIPTION FACTOR E2F4"/>
    <property type="match status" value="1"/>
</dbReference>
<evidence type="ECO:0000256" key="5">
    <source>
        <dbReference type="RuleBase" id="RU003796"/>
    </source>
</evidence>
<dbReference type="SUPFAM" id="SSF144074">
    <property type="entry name" value="E2F-DP heterodimerization region"/>
    <property type="match status" value="1"/>
</dbReference>
<feature type="region of interest" description="Disordered" evidence="7">
    <location>
        <begin position="308"/>
        <end position="377"/>
    </location>
</feature>
<dbReference type="GO" id="GO:0001228">
    <property type="term" value="F:DNA-binding transcription activator activity, RNA polymerase II-specific"/>
    <property type="evidence" value="ECO:0007669"/>
    <property type="project" value="Ensembl"/>
</dbReference>
<dbReference type="GO" id="GO:0005654">
    <property type="term" value="C:nucleoplasm"/>
    <property type="evidence" value="ECO:0007669"/>
    <property type="project" value="Ensembl"/>
</dbReference>
<evidence type="ECO:0000256" key="2">
    <source>
        <dbReference type="ARBA" id="ARBA00023015"/>
    </source>
</evidence>
<dbReference type="GO" id="GO:0009887">
    <property type="term" value="P:animal organ morphogenesis"/>
    <property type="evidence" value="ECO:0007669"/>
    <property type="project" value="Ensembl"/>
</dbReference>
<accession>A0A2K5PA76</accession>
<dbReference type="Pfam" id="PF02319">
    <property type="entry name" value="WHD_E2F_TDP"/>
    <property type="match status" value="1"/>
</dbReference>
<keyword evidence="3 5" id="KW-0238">DNA-binding</keyword>
<dbReference type="OMA" id="XLELPKE"/>
<evidence type="ECO:0000313" key="10">
    <source>
        <dbReference type="Proteomes" id="UP000233040"/>
    </source>
</evidence>
<dbReference type="InterPro" id="IPR037241">
    <property type="entry name" value="E2F-DP_heterodim"/>
</dbReference>
<reference evidence="9" key="1">
    <citation type="submission" date="2025-08" db="UniProtKB">
        <authorList>
            <consortium name="Ensembl"/>
        </authorList>
    </citation>
    <scope>IDENTIFICATION</scope>
</reference>
<dbReference type="SUPFAM" id="SSF46785">
    <property type="entry name" value="Winged helix' DNA-binding domain"/>
    <property type="match status" value="1"/>
</dbReference>
<feature type="domain" description="E2F/DP family winged-helix DNA-binding" evidence="8">
    <location>
        <begin position="17"/>
        <end position="83"/>
    </location>
</feature>
<dbReference type="InterPro" id="IPR032198">
    <property type="entry name" value="E2F_CC-MB"/>
</dbReference>
<organism evidence="9 10">
    <name type="scientific">Cebus imitator</name>
    <name type="common">Panamanian white-faced capuchin</name>
    <name type="synonym">Cebus capucinus imitator</name>
    <dbReference type="NCBI Taxonomy" id="2715852"/>
    <lineage>
        <taxon>Eukaryota</taxon>
        <taxon>Metazoa</taxon>
        <taxon>Chordata</taxon>
        <taxon>Craniata</taxon>
        <taxon>Vertebrata</taxon>
        <taxon>Euteleostomi</taxon>
        <taxon>Mammalia</taxon>
        <taxon>Eutheria</taxon>
        <taxon>Euarchontoglires</taxon>
        <taxon>Primates</taxon>
        <taxon>Haplorrhini</taxon>
        <taxon>Platyrrhini</taxon>
        <taxon>Cebidae</taxon>
        <taxon>Cebinae</taxon>
        <taxon>Cebus</taxon>
    </lineage>
</organism>
<feature type="region of interest" description="Disordered" evidence="7">
    <location>
        <begin position="217"/>
        <end position="266"/>
    </location>
</feature>
<dbReference type="CDD" id="cd14660">
    <property type="entry name" value="E2F_DD"/>
    <property type="match status" value="1"/>
</dbReference>
<evidence type="ECO:0000256" key="1">
    <source>
        <dbReference type="ARBA" id="ARBA00010940"/>
    </source>
</evidence>
<feature type="compositionally biased region" description="Low complexity" evidence="7">
    <location>
        <begin position="313"/>
        <end position="332"/>
    </location>
</feature>
<name>A0A2K5PA76_CEBIM</name>
<dbReference type="Pfam" id="PF16421">
    <property type="entry name" value="E2F_CC-MB"/>
    <property type="match status" value="1"/>
</dbReference>
<evidence type="ECO:0000256" key="3">
    <source>
        <dbReference type="ARBA" id="ARBA00023125"/>
    </source>
</evidence>
<evidence type="ECO:0000313" key="9">
    <source>
        <dbReference type="Ensembl" id="ENSCCAP00000000544.1"/>
    </source>
</evidence>
<dbReference type="Ensembl" id="ENSCCAT00000003471.1">
    <property type="protein sequence ID" value="ENSCCAP00000000544.1"/>
    <property type="gene ID" value="ENSCCAG00000003067.1"/>
</dbReference>
<dbReference type="Proteomes" id="UP000233040">
    <property type="component" value="Unassembled WGS sequence"/>
</dbReference>
<feature type="compositionally biased region" description="Polar residues" evidence="7">
    <location>
        <begin position="240"/>
        <end position="255"/>
    </location>
</feature>
<gene>
    <name evidence="9" type="primary">E2F4</name>
</gene>
<dbReference type="GO" id="GO:0042127">
    <property type="term" value="P:regulation of cell population proliferation"/>
    <property type="evidence" value="ECO:0007669"/>
    <property type="project" value="Ensembl"/>
</dbReference>
<evidence type="ECO:0000256" key="7">
    <source>
        <dbReference type="SAM" id="MobiDB-lite"/>
    </source>
</evidence>
<dbReference type="GO" id="GO:0006884">
    <property type="term" value="P:cell volume homeostasis"/>
    <property type="evidence" value="ECO:0007669"/>
    <property type="project" value="Ensembl"/>
</dbReference>
<keyword evidence="2 5" id="KW-0805">Transcription regulation</keyword>
<feature type="coiled-coil region" evidence="6">
    <location>
        <begin position="90"/>
        <end position="117"/>
    </location>
</feature>
<dbReference type="Gene3D" id="1.10.10.10">
    <property type="entry name" value="Winged helix-like DNA-binding domain superfamily/Winged helix DNA-binding domain"/>
    <property type="match status" value="1"/>
</dbReference>
<evidence type="ECO:0000256" key="4">
    <source>
        <dbReference type="ARBA" id="ARBA00023163"/>
    </source>
</evidence>
<dbReference type="GO" id="GO:0000978">
    <property type="term" value="F:RNA polymerase II cis-regulatory region sequence-specific DNA binding"/>
    <property type="evidence" value="ECO:0007669"/>
    <property type="project" value="Ensembl"/>
</dbReference>
<dbReference type="InterPro" id="IPR015633">
    <property type="entry name" value="E2F"/>
</dbReference>
<keyword evidence="6" id="KW-0175">Coiled coil</keyword>
<dbReference type="GO" id="GO:0019904">
    <property type="term" value="F:protein domain specific binding"/>
    <property type="evidence" value="ECO:0007669"/>
    <property type="project" value="Ensembl"/>
</dbReference>
<dbReference type="GO" id="GO:0060271">
    <property type="term" value="P:cilium assembly"/>
    <property type="evidence" value="ECO:0007669"/>
    <property type="project" value="Ensembl"/>
</dbReference>
<dbReference type="Gene3D" id="6.10.250.540">
    <property type="match status" value="1"/>
</dbReference>
<dbReference type="InterPro" id="IPR036388">
    <property type="entry name" value="WH-like_DNA-bd_sf"/>
</dbReference>
<dbReference type="GO" id="GO:0005737">
    <property type="term" value="C:cytoplasm"/>
    <property type="evidence" value="ECO:0007669"/>
    <property type="project" value="Ensembl"/>
</dbReference>
<reference evidence="9" key="2">
    <citation type="submission" date="2025-09" db="UniProtKB">
        <authorList>
            <consortium name="Ensembl"/>
        </authorList>
    </citation>
    <scope>IDENTIFICATION</scope>
</reference>
<sequence length="418" mass="44612">MAEAGPQAPPPPGTPSRHEKSLGLLTTKFVSLLQEAKDGVLDLKLAADTLAVRQKRRIYDITNVLEGIGLIEKKSKNSIQWKGVGPGCNTREIADKLIELKAEIEELQQREQELDQHKVWVQQSIRNVTEDVQNTILLNPHTLAYVTHEDICRCFAGDTLLAIRAPSGTSLEVPIPEGLNGQKKYQIHLKSVSGPIEVLLVNKEAWSSPPVAVPVPPPEDLLQSPPAVSTPPPLSKPALAQSQEASRPNSPQLTPTPVPGSTEVQGMASPAAEITVSGGPGTDSKDSAELSSLPLGLTALDTRPLQSSALLDSSSSSSSNSSSSSSNSSSSSGPNPSTSFEPIKADPTGVWERPKQLPESGGPTREGRSPDLRQNLMSSEVFAPLLRLSPPPGDHDYIYNLDESEGVCDLFDVPVLNL</sequence>
<proteinExistence type="inferred from homology"/>
<dbReference type="PANTHER" id="PTHR12081">
    <property type="entry name" value="TRANSCRIPTION FACTOR E2F"/>
    <property type="match status" value="1"/>
</dbReference>
<keyword evidence="5" id="KW-0539">Nucleus</keyword>
<dbReference type="GO" id="GO:0002064">
    <property type="term" value="P:epithelial cell development"/>
    <property type="evidence" value="ECO:0007669"/>
    <property type="project" value="Ensembl"/>
</dbReference>
<dbReference type="SMART" id="SM01372">
    <property type="entry name" value="E2F_TDP"/>
    <property type="match status" value="1"/>
</dbReference>
<evidence type="ECO:0000259" key="8">
    <source>
        <dbReference type="SMART" id="SM01372"/>
    </source>
</evidence>